<dbReference type="AlphaFoldDB" id="A0A2H1VRI9"/>
<dbReference type="InterPro" id="IPR013098">
    <property type="entry name" value="Ig_I-set"/>
</dbReference>
<feature type="domain" description="Ig-like" evidence="11">
    <location>
        <begin position="426"/>
        <end position="515"/>
    </location>
</feature>
<dbReference type="GO" id="GO:0050839">
    <property type="term" value="F:cell adhesion molecule binding"/>
    <property type="evidence" value="ECO:0007669"/>
    <property type="project" value="TreeGrafter"/>
</dbReference>
<dbReference type="Gene3D" id="2.60.40.10">
    <property type="entry name" value="Immunoglobulins"/>
    <property type="match status" value="4"/>
</dbReference>
<organism evidence="12">
    <name type="scientific">Spodoptera frugiperda</name>
    <name type="common">Fall armyworm</name>
    <dbReference type="NCBI Taxonomy" id="7108"/>
    <lineage>
        <taxon>Eukaryota</taxon>
        <taxon>Metazoa</taxon>
        <taxon>Ecdysozoa</taxon>
        <taxon>Arthropoda</taxon>
        <taxon>Hexapoda</taxon>
        <taxon>Insecta</taxon>
        <taxon>Pterygota</taxon>
        <taxon>Neoptera</taxon>
        <taxon>Endopterygota</taxon>
        <taxon>Lepidoptera</taxon>
        <taxon>Glossata</taxon>
        <taxon>Ditrysia</taxon>
        <taxon>Noctuoidea</taxon>
        <taxon>Noctuidae</taxon>
        <taxon>Amphipyrinae</taxon>
        <taxon>Spodoptera</taxon>
    </lineage>
</organism>
<reference evidence="12" key="1">
    <citation type="submission" date="2016-07" db="EMBL/GenBank/DDBJ databases">
        <authorList>
            <person name="Bretaudeau A."/>
        </authorList>
    </citation>
    <scope>NUCLEOTIDE SEQUENCE</scope>
    <source>
        <strain evidence="12">Rice</strain>
        <tissue evidence="12">Whole body</tissue>
    </source>
</reference>
<evidence type="ECO:0000256" key="8">
    <source>
        <dbReference type="ARBA" id="ARBA00061228"/>
    </source>
</evidence>
<dbReference type="Pfam" id="PF07679">
    <property type="entry name" value="I-set"/>
    <property type="match status" value="2"/>
</dbReference>
<evidence type="ECO:0000256" key="1">
    <source>
        <dbReference type="ARBA" id="ARBA00004479"/>
    </source>
</evidence>
<dbReference type="InterPro" id="IPR007110">
    <property type="entry name" value="Ig-like_dom"/>
</dbReference>
<evidence type="ECO:0000256" key="4">
    <source>
        <dbReference type="ARBA" id="ARBA00023136"/>
    </source>
</evidence>
<proteinExistence type="inferred from homology"/>
<keyword evidence="3" id="KW-0964">Secreted</keyword>
<dbReference type="InterPro" id="IPR003599">
    <property type="entry name" value="Ig_sub"/>
</dbReference>
<name>A0A2H1VRI9_SPOFR</name>
<dbReference type="GO" id="GO:0005911">
    <property type="term" value="C:cell-cell junction"/>
    <property type="evidence" value="ECO:0007669"/>
    <property type="project" value="TreeGrafter"/>
</dbReference>
<dbReference type="InterPro" id="IPR036179">
    <property type="entry name" value="Ig-like_dom_sf"/>
</dbReference>
<dbReference type="SMART" id="SM00409">
    <property type="entry name" value="IG"/>
    <property type="match status" value="4"/>
</dbReference>
<dbReference type="Pfam" id="PF04148">
    <property type="entry name" value="Erv26"/>
    <property type="match status" value="1"/>
</dbReference>
<comment type="similarity">
    <text evidence="8">Belongs to the hemolin family.</text>
</comment>
<dbReference type="FunFam" id="2.60.40.10:FF:000032">
    <property type="entry name" value="palladin isoform X1"/>
    <property type="match status" value="1"/>
</dbReference>
<dbReference type="GO" id="GO:0097020">
    <property type="term" value="F:COPII receptor activity"/>
    <property type="evidence" value="ECO:0007669"/>
    <property type="project" value="InterPro"/>
</dbReference>
<keyword evidence="10" id="KW-1133">Transmembrane helix</keyword>
<evidence type="ECO:0000256" key="9">
    <source>
        <dbReference type="ARBA" id="ARBA00068688"/>
    </source>
</evidence>
<dbReference type="InterPro" id="IPR051275">
    <property type="entry name" value="Cell_adhesion_signaling"/>
</dbReference>
<keyword evidence="5" id="KW-1015">Disulfide bond</keyword>
<dbReference type="GO" id="GO:0098609">
    <property type="term" value="P:cell-cell adhesion"/>
    <property type="evidence" value="ECO:0007669"/>
    <property type="project" value="TreeGrafter"/>
</dbReference>
<dbReference type="GO" id="GO:0005576">
    <property type="term" value="C:extracellular region"/>
    <property type="evidence" value="ECO:0007669"/>
    <property type="project" value="UniProtKB-SubCell"/>
</dbReference>
<dbReference type="InterPro" id="IPR007277">
    <property type="entry name" value="Svp26/Tex261"/>
</dbReference>
<dbReference type="GO" id="GO:0006888">
    <property type="term" value="P:endoplasmic reticulum to Golgi vesicle-mediated transport"/>
    <property type="evidence" value="ECO:0007669"/>
    <property type="project" value="InterPro"/>
</dbReference>
<feature type="transmembrane region" description="Helical" evidence="10">
    <location>
        <begin position="716"/>
        <end position="739"/>
    </location>
</feature>
<evidence type="ECO:0000256" key="6">
    <source>
        <dbReference type="ARBA" id="ARBA00023180"/>
    </source>
</evidence>
<dbReference type="GO" id="GO:0005886">
    <property type="term" value="C:plasma membrane"/>
    <property type="evidence" value="ECO:0007669"/>
    <property type="project" value="TreeGrafter"/>
</dbReference>
<dbReference type="InterPro" id="IPR003598">
    <property type="entry name" value="Ig_sub2"/>
</dbReference>
<dbReference type="SUPFAM" id="SSF48726">
    <property type="entry name" value="Immunoglobulin"/>
    <property type="match status" value="4"/>
</dbReference>
<feature type="transmembrane region" description="Helical" evidence="10">
    <location>
        <begin position="684"/>
        <end position="710"/>
    </location>
</feature>
<keyword evidence="7" id="KW-0393">Immunoglobulin domain</keyword>
<sequence>MVRSEGDWNAVSSFCEAVMLAKEEAGRVRERSSSHPSDLFVNWRESNSRMRLIKPSDHHGWGPVRLILIRSSGIPRGFTGAPARKAGLDAGDPPQLRIGAMVIYYACIIHIKLPLESLCLLKKPHQNPLRSFKDLSVQRDIETEKATLAPNHPMHSPALGEARGSVRLLLTKNYLFLTPAFRAEAPNMSAMKSIVLAACIVLCTAQPIEKSEAKLPVLKPQPAEVLFKADNYSTVLLECTTEGKEKDVKYTWLKNGKPFDWEKAGHIAQRPGEGSIMFFNPKPEDEGKYQCLVETPAGTASTRQIQLKRAFINAPQIKTQEHTPVEGKPFKLDCPIPESYPKPKIVWKTQLRSDPSIVEEFLSRRITLSPDGTLWFSNVTESDISPSFKYVCFAQTPASGEDVVLAEHFLKALVQDKGPKDGELTPQYVSNDMVAKTGDVTMFYCIYGGTPLGFVTWYKDGKEIDAKPGDRVTDHNRTSGKRLLIKETLLEDQGEYKCVVGNGVGKKQTHTMKLTVVSAPKLSKSAEKQINVKEGQDVAIPCQVTGLPEPKISWTYNAKALGERAIYKDGVLTIKNAKKGDTGYYGCKAENEHGDFLLSLAVQATFITLSIAAGLYYLAELVEEYTVMAKYIITWTVIGTASIHIGLLIFEDIPLYLNALGLVQQVFHMLLLKDFPVVRITSVTFVTAVLTLVLHHYLAFKFFGTVFYTFSEVLSYFTLCLWVVPFALFVSLSANDYVLPTTGEKQPLLLGDNNVLTDYLARKSKKYSLLSFFSFAKDSILPQRSKKAF</sequence>
<feature type="transmembrane region" description="Helical" evidence="10">
    <location>
        <begin position="631"/>
        <end position="649"/>
    </location>
</feature>
<evidence type="ECO:0000313" key="12">
    <source>
        <dbReference type="EMBL" id="SOQ43417.1"/>
    </source>
</evidence>
<comment type="subcellular location">
    <subcellularLocation>
        <location evidence="1">Membrane</location>
        <topology evidence="1">Single-pass type I membrane protein</topology>
    </subcellularLocation>
    <subcellularLocation>
        <location evidence="2">Secreted</location>
    </subcellularLocation>
</comment>
<dbReference type="PANTHER" id="PTHR11640">
    <property type="entry name" value="NEPHRIN"/>
    <property type="match status" value="1"/>
</dbReference>
<evidence type="ECO:0000256" key="7">
    <source>
        <dbReference type="ARBA" id="ARBA00023319"/>
    </source>
</evidence>
<feature type="domain" description="Ig-like" evidence="11">
    <location>
        <begin position="216"/>
        <end position="306"/>
    </location>
</feature>
<dbReference type="PROSITE" id="PS50835">
    <property type="entry name" value="IG_LIKE"/>
    <property type="match status" value="4"/>
</dbReference>
<keyword evidence="4 10" id="KW-0472">Membrane</keyword>
<evidence type="ECO:0000256" key="2">
    <source>
        <dbReference type="ARBA" id="ARBA00004613"/>
    </source>
</evidence>
<dbReference type="GO" id="GO:0005737">
    <property type="term" value="C:cytoplasm"/>
    <property type="evidence" value="ECO:0007669"/>
    <property type="project" value="GOC"/>
</dbReference>
<keyword evidence="10" id="KW-0812">Transmembrane</keyword>
<evidence type="ECO:0000256" key="3">
    <source>
        <dbReference type="ARBA" id="ARBA00022525"/>
    </source>
</evidence>
<dbReference type="PANTHER" id="PTHR11640:SF31">
    <property type="entry name" value="IRREGULAR CHIASM C-ROUGHEST PROTEIN-RELATED"/>
    <property type="match status" value="1"/>
</dbReference>
<dbReference type="SMART" id="SM00408">
    <property type="entry name" value="IGc2"/>
    <property type="match status" value="4"/>
</dbReference>
<evidence type="ECO:0000256" key="10">
    <source>
        <dbReference type="SAM" id="Phobius"/>
    </source>
</evidence>
<protein>
    <recommendedName>
        <fullName evidence="9">Hemolin</fullName>
    </recommendedName>
</protein>
<feature type="domain" description="Ig-like" evidence="11">
    <location>
        <begin position="520"/>
        <end position="603"/>
    </location>
</feature>
<gene>
    <name evidence="12" type="ORF">SFRICE_017439</name>
</gene>
<evidence type="ECO:0000256" key="5">
    <source>
        <dbReference type="ARBA" id="ARBA00023157"/>
    </source>
</evidence>
<dbReference type="InterPro" id="IPR013783">
    <property type="entry name" value="Ig-like_fold"/>
</dbReference>
<accession>A0A2H1VRI9</accession>
<evidence type="ECO:0000259" key="11">
    <source>
        <dbReference type="PROSITE" id="PS50835"/>
    </source>
</evidence>
<feature type="transmembrane region" description="Helical" evidence="10">
    <location>
        <begin position="596"/>
        <end position="619"/>
    </location>
</feature>
<dbReference type="CDD" id="cd20978">
    <property type="entry name" value="IgI_4_hemolin-like"/>
    <property type="match status" value="1"/>
</dbReference>
<dbReference type="Pfam" id="PF13927">
    <property type="entry name" value="Ig_3"/>
    <property type="match status" value="1"/>
</dbReference>
<feature type="domain" description="Ig-like" evidence="11">
    <location>
        <begin position="315"/>
        <end position="406"/>
    </location>
</feature>
<dbReference type="EMBL" id="ODYU01003993">
    <property type="protein sequence ID" value="SOQ43417.1"/>
    <property type="molecule type" value="Genomic_DNA"/>
</dbReference>
<keyword evidence="6" id="KW-0325">Glycoprotein</keyword>